<proteinExistence type="predicted"/>
<organism evidence="8 9">
    <name type="scientific">Catenaria anguillulae PL171</name>
    <dbReference type="NCBI Taxonomy" id="765915"/>
    <lineage>
        <taxon>Eukaryota</taxon>
        <taxon>Fungi</taxon>
        <taxon>Fungi incertae sedis</taxon>
        <taxon>Blastocladiomycota</taxon>
        <taxon>Blastocladiomycetes</taxon>
        <taxon>Blastocladiales</taxon>
        <taxon>Catenariaceae</taxon>
        <taxon>Catenaria</taxon>
    </lineage>
</organism>
<dbReference type="AlphaFoldDB" id="A0A1Y2I039"/>
<dbReference type="OrthoDB" id="1898716at2759"/>
<keyword evidence="6" id="KW-1133">Transmembrane helix</keyword>
<dbReference type="SUPFAM" id="SSF55455">
    <property type="entry name" value="SRF-like"/>
    <property type="match status" value="1"/>
</dbReference>
<sequence length="94" mass="10986">MGRHKTKIEYIADERMRQLMFLKRKQAINRKLWEISVVCGVECLAVYFASNGKMFAFSSTGSLDDTMLRYCAYDEPHEVRTVADVRPLVKLHDR</sequence>
<keyword evidence="4" id="KW-0804">Transcription</keyword>
<protein>
    <submittedName>
        <fullName evidence="8">Myocyte enhancer factor 2D</fullName>
    </submittedName>
</protein>
<keyword evidence="2" id="KW-0805">Transcription regulation</keyword>
<dbReference type="STRING" id="765915.A0A1Y2I039"/>
<dbReference type="GO" id="GO:0045944">
    <property type="term" value="P:positive regulation of transcription by RNA polymerase II"/>
    <property type="evidence" value="ECO:0007669"/>
    <property type="project" value="UniProtKB-ARBA"/>
</dbReference>
<reference evidence="8 9" key="1">
    <citation type="submission" date="2016-07" db="EMBL/GenBank/DDBJ databases">
        <title>Pervasive Adenine N6-methylation of Active Genes in Fungi.</title>
        <authorList>
            <consortium name="DOE Joint Genome Institute"/>
            <person name="Mondo S.J."/>
            <person name="Dannebaum R.O."/>
            <person name="Kuo R.C."/>
            <person name="Labutti K."/>
            <person name="Haridas S."/>
            <person name="Kuo A."/>
            <person name="Salamov A."/>
            <person name="Ahrendt S.R."/>
            <person name="Lipzen A."/>
            <person name="Sullivan W."/>
            <person name="Andreopoulos W.B."/>
            <person name="Clum A."/>
            <person name="Lindquist E."/>
            <person name="Daum C."/>
            <person name="Ramamoorthy G.K."/>
            <person name="Gryganskyi A."/>
            <person name="Culley D."/>
            <person name="Magnuson J.K."/>
            <person name="James T.Y."/>
            <person name="O'Malley M.A."/>
            <person name="Stajich J.E."/>
            <person name="Spatafora J.W."/>
            <person name="Visel A."/>
            <person name="Grigoriev I.V."/>
        </authorList>
    </citation>
    <scope>NUCLEOTIDE SEQUENCE [LARGE SCALE GENOMIC DNA]</scope>
    <source>
        <strain evidence="8 9">PL171</strain>
    </source>
</reference>
<dbReference type="GO" id="GO:0046983">
    <property type="term" value="F:protein dimerization activity"/>
    <property type="evidence" value="ECO:0007669"/>
    <property type="project" value="InterPro"/>
</dbReference>
<dbReference type="SMART" id="SM00432">
    <property type="entry name" value="MADS"/>
    <property type="match status" value="1"/>
</dbReference>
<dbReference type="GO" id="GO:0005634">
    <property type="term" value="C:nucleus"/>
    <property type="evidence" value="ECO:0007669"/>
    <property type="project" value="UniProtKB-SubCell"/>
</dbReference>
<evidence type="ECO:0000256" key="3">
    <source>
        <dbReference type="ARBA" id="ARBA00023125"/>
    </source>
</evidence>
<keyword evidence="6" id="KW-0812">Transmembrane</keyword>
<evidence type="ECO:0000256" key="4">
    <source>
        <dbReference type="ARBA" id="ARBA00023163"/>
    </source>
</evidence>
<accession>A0A1Y2I039</accession>
<dbReference type="Proteomes" id="UP000193411">
    <property type="component" value="Unassembled WGS sequence"/>
</dbReference>
<evidence type="ECO:0000259" key="7">
    <source>
        <dbReference type="PROSITE" id="PS50066"/>
    </source>
</evidence>
<comment type="subcellular location">
    <subcellularLocation>
        <location evidence="1">Nucleus</location>
    </subcellularLocation>
</comment>
<dbReference type="EMBL" id="MCFL01000003">
    <property type="protein sequence ID" value="ORZ40217.1"/>
    <property type="molecule type" value="Genomic_DNA"/>
</dbReference>
<comment type="caution">
    <text evidence="8">The sequence shown here is derived from an EMBL/GenBank/DDBJ whole genome shotgun (WGS) entry which is preliminary data.</text>
</comment>
<feature type="transmembrane region" description="Helical" evidence="6">
    <location>
        <begin position="32"/>
        <end position="50"/>
    </location>
</feature>
<evidence type="ECO:0000313" key="9">
    <source>
        <dbReference type="Proteomes" id="UP000193411"/>
    </source>
</evidence>
<keyword evidence="3" id="KW-0238">DNA-binding</keyword>
<keyword evidence="5" id="KW-0539">Nucleus</keyword>
<name>A0A1Y2I039_9FUNG</name>
<keyword evidence="9" id="KW-1185">Reference proteome</keyword>
<dbReference type="CDD" id="cd00120">
    <property type="entry name" value="MADS"/>
    <property type="match status" value="1"/>
</dbReference>
<dbReference type="PROSITE" id="PS50066">
    <property type="entry name" value="MADS_BOX_2"/>
    <property type="match status" value="1"/>
</dbReference>
<evidence type="ECO:0000256" key="5">
    <source>
        <dbReference type="ARBA" id="ARBA00023242"/>
    </source>
</evidence>
<evidence type="ECO:0000256" key="1">
    <source>
        <dbReference type="ARBA" id="ARBA00004123"/>
    </source>
</evidence>
<dbReference type="Gene3D" id="3.40.1810.10">
    <property type="entry name" value="Transcription factor, MADS-box"/>
    <property type="match status" value="1"/>
</dbReference>
<dbReference type="GO" id="GO:0003677">
    <property type="term" value="F:DNA binding"/>
    <property type="evidence" value="ECO:0007669"/>
    <property type="project" value="UniProtKB-KW"/>
</dbReference>
<dbReference type="PRINTS" id="PR00404">
    <property type="entry name" value="MADSDOMAIN"/>
</dbReference>
<dbReference type="Pfam" id="PF00319">
    <property type="entry name" value="SRF-TF"/>
    <property type="match status" value="1"/>
</dbReference>
<keyword evidence="6" id="KW-0472">Membrane</keyword>
<evidence type="ECO:0000313" key="8">
    <source>
        <dbReference type="EMBL" id="ORZ40217.1"/>
    </source>
</evidence>
<dbReference type="InterPro" id="IPR002100">
    <property type="entry name" value="TF_MADSbox"/>
</dbReference>
<evidence type="ECO:0000256" key="6">
    <source>
        <dbReference type="SAM" id="Phobius"/>
    </source>
</evidence>
<dbReference type="InterPro" id="IPR036879">
    <property type="entry name" value="TF_MADSbox_sf"/>
</dbReference>
<evidence type="ECO:0000256" key="2">
    <source>
        <dbReference type="ARBA" id="ARBA00023015"/>
    </source>
</evidence>
<feature type="domain" description="MADS-box" evidence="7">
    <location>
        <begin position="1"/>
        <end position="61"/>
    </location>
</feature>
<gene>
    <name evidence="8" type="ORF">BCR44DRAFT_124372</name>
</gene>